<evidence type="ECO:0000256" key="5">
    <source>
        <dbReference type="SAM" id="MobiDB-lite"/>
    </source>
</evidence>
<keyword evidence="9" id="KW-1185">Reference proteome</keyword>
<evidence type="ECO:0000256" key="6">
    <source>
        <dbReference type="SAM" id="SignalP"/>
    </source>
</evidence>
<organism evidence="8 9">
    <name type="scientific">Haloferula chungangensis</name>
    <dbReference type="NCBI Taxonomy" id="1048331"/>
    <lineage>
        <taxon>Bacteria</taxon>
        <taxon>Pseudomonadati</taxon>
        <taxon>Verrucomicrobiota</taxon>
        <taxon>Verrucomicrobiia</taxon>
        <taxon>Verrucomicrobiales</taxon>
        <taxon>Verrucomicrobiaceae</taxon>
        <taxon>Haloferula</taxon>
    </lineage>
</organism>
<dbReference type="Pfam" id="PF00884">
    <property type="entry name" value="Sulfatase"/>
    <property type="match status" value="1"/>
</dbReference>
<dbReference type="Gene3D" id="3.40.720.10">
    <property type="entry name" value="Alkaline Phosphatase, subunit A"/>
    <property type="match status" value="1"/>
</dbReference>
<reference evidence="9" key="1">
    <citation type="journal article" date="2019" name="Int. J. Syst. Evol. Microbiol.">
        <title>The Global Catalogue of Microorganisms (GCM) 10K type strain sequencing project: providing services to taxonomists for standard genome sequencing and annotation.</title>
        <authorList>
            <consortium name="The Broad Institute Genomics Platform"/>
            <consortium name="The Broad Institute Genome Sequencing Center for Infectious Disease"/>
            <person name="Wu L."/>
            <person name="Ma J."/>
        </authorList>
    </citation>
    <scope>NUCLEOTIDE SEQUENCE [LARGE SCALE GENOMIC DNA]</scope>
    <source>
        <strain evidence="9">CGMCC 4.1467</strain>
    </source>
</reference>
<dbReference type="Gene3D" id="3.30.1120.10">
    <property type="match status" value="1"/>
</dbReference>
<evidence type="ECO:0000313" key="8">
    <source>
        <dbReference type="EMBL" id="MFC7338721.1"/>
    </source>
</evidence>
<dbReference type="Proteomes" id="UP001596472">
    <property type="component" value="Unassembled WGS sequence"/>
</dbReference>
<dbReference type="InterPro" id="IPR050738">
    <property type="entry name" value="Sulfatase"/>
</dbReference>
<dbReference type="InterPro" id="IPR000917">
    <property type="entry name" value="Sulfatase_N"/>
</dbReference>
<dbReference type="PROSITE" id="PS00149">
    <property type="entry name" value="SULFATASE_2"/>
    <property type="match status" value="1"/>
</dbReference>
<name>A0ABW2LD40_9BACT</name>
<keyword evidence="2" id="KW-0479">Metal-binding</keyword>
<feature type="chain" id="PRO_5046400311" evidence="6">
    <location>
        <begin position="22"/>
        <end position="487"/>
    </location>
</feature>
<keyword evidence="4" id="KW-0106">Calcium</keyword>
<keyword evidence="3" id="KW-0378">Hydrolase</keyword>
<dbReference type="EMBL" id="JBHTBS010000009">
    <property type="protein sequence ID" value="MFC7338721.1"/>
    <property type="molecule type" value="Genomic_DNA"/>
</dbReference>
<gene>
    <name evidence="8" type="ORF">ACFQY0_16115</name>
</gene>
<evidence type="ECO:0000259" key="7">
    <source>
        <dbReference type="Pfam" id="PF00884"/>
    </source>
</evidence>
<dbReference type="InterPro" id="IPR017850">
    <property type="entry name" value="Alkaline_phosphatase_core_sf"/>
</dbReference>
<evidence type="ECO:0000256" key="4">
    <source>
        <dbReference type="ARBA" id="ARBA00022837"/>
    </source>
</evidence>
<proteinExistence type="inferred from homology"/>
<dbReference type="PANTHER" id="PTHR42693:SF53">
    <property type="entry name" value="ENDO-4-O-SULFATASE"/>
    <property type="match status" value="1"/>
</dbReference>
<protein>
    <submittedName>
        <fullName evidence="8">Arylsulfatase</fullName>
    </submittedName>
</protein>
<evidence type="ECO:0000313" key="9">
    <source>
        <dbReference type="Proteomes" id="UP001596472"/>
    </source>
</evidence>
<feature type="region of interest" description="Disordered" evidence="5">
    <location>
        <begin position="461"/>
        <end position="487"/>
    </location>
</feature>
<dbReference type="InterPro" id="IPR024607">
    <property type="entry name" value="Sulfatase_CS"/>
</dbReference>
<evidence type="ECO:0000256" key="3">
    <source>
        <dbReference type="ARBA" id="ARBA00022801"/>
    </source>
</evidence>
<evidence type="ECO:0000256" key="1">
    <source>
        <dbReference type="ARBA" id="ARBA00008779"/>
    </source>
</evidence>
<comment type="caution">
    <text evidence="8">The sequence shown here is derived from an EMBL/GenBank/DDBJ whole genome shotgun (WGS) entry which is preliminary data.</text>
</comment>
<accession>A0ABW2LD40</accession>
<dbReference type="SUPFAM" id="SSF53649">
    <property type="entry name" value="Alkaline phosphatase-like"/>
    <property type="match status" value="1"/>
</dbReference>
<keyword evidence="6" id="KW-0732">Signal</keyword>
<feature type="signal peptide" evidence="6">
    <location>
        <begin position="1"/>
        <end position="21"/>
    </location>
</feature>
<dbReference type="PROSITE" id="PS00523">
    <property type="entry name" value="SULFATASE_1"/>
    <property type="match status" value="1"/>
</dbReference>
<dbReference type="CDD" id="cd16143">
    <property type="entry name" value="ARS_like"/>
    <property type="match status" value="1"/>
</dbReference>
<comment type="similarity">
    <text evidence="1">Belongs to the sulfatase family.</text>
</comment>
<dbReference type="RefSeq" id="WP_379714428.1">
    <property type="nucleotide sequence ID" value="NZ_JBHTBS010000009.1"/>
</dbReference>
<evidence type="ECO:0000256" key="2">
    <source>
        <dbReference type="ARBA" id="ARBA00022723"/>
    </source>
</evidence>
<feature type="domain" description="Sulfatase N-terminal" evidence="7">
    <location>
        <begin position="23"/>
        <end position="352"/>
    </location>
</feature>
<dbReference type="PANTHER" id="PTHR42693">
    <property type="entry name" value="ARYLSULFATASE FAMILY MEMBER"/>
    <property type="match status" value="1"/>
</dbReference>
<sequence length="487" mass="53326">MNRLSLAILVAGMASLGFASAKPNIVYIMTDDQGYGDVQSLNPDRGKIPTPGIDRIGREGMSFTDAHSGSAVCTPTRYGLLTGRYSWRTKLQKGVVQGFAPCLIAEDRPTVASFLKQQGYHTAIIGKWHLNFQYADPESGEILKRKGKKGGLAPVGSRIPDGPVNRGFDYFHGFHHAGDMKGVIENDKVIAHEDEIHMLPRLTRKAVEYIDGRAEAKDQPFFLYVPYGSPHSPIVPTQEWKGRSGLNDYADFVMQTDDGVRQILEALDRNGFAENTLVVFTADNGCSKVADIPKLEKMGHYPSAHLRGSKADLWDGGHRVPFLVRWPGKIKAGSTSKQLICHTDLFASCADILEQTLPEKAAEDSVSFLPALAGQPIVSTREGVIHHSISGHFGYRQGKWKLLLARGSGGWTSPKENEATKQGAPVAQLYDMEADPGETTNLYESQPEVSARLLAQLEEDVTRGRSTEGPAAKNDVTDITLWKSGQK</sequence>